<dbReference type="GO" id="GO:0005506">
    <property type="term" value="F:iron ion binding"/>
    <property type="evidence" value="ECO:0007669"/>
    <property type="project" value="InterPro"/>
</dbReference>
<dbReference type="ExpressionAtlas" id="M8BSF0">
    <property type="expression patterns" value="baseline"/>
</dbReference>
<proteinExistence type="inferred from homology"/>
<accession>M8BSF0</accession>
<comment type="similarity">
    <text evidence="1">Belongs to the cytochrome P450 family.</text>
</comment>
<evidence type="ECO:0000256" key="3">
    <source>
        <dbReference type="ARBA" id="ARBA00023002"/>
    </source>
</evidence>
<dbReference type="InterPro" id="IPR001128">
    <property type="entry name" value="Cyt_P450"/>
</dbReference>
<dbReference type="Pfam" id="PF00067">
    <property type="entry name" value="p450"/>
    <property type="match status" value="1"/>
</dbReference>
<dbReference type="AlphaFoldDB" id="M8BSF0"/>
<dbReference type="GO" id="GO:0020037">
    <property type="term" value="F:heme binding"/>
    <property type="evidence" value="ECO:0007669"/>
    <property type="project" value="InterPro"/>
</dbReference>
<dbReference type="SUPFAM" id="SSF48264">
    <property type="entry name" value="Cytochrome P450"/>
    <property type="match status" value="1"/>
</dbReference>
<organism evidence="5">
    <name type="scientific">Aegilops tauschii</name>
    <name type="common">Tausch's goatgrass</name>
    <name type="synonym">Aegilops squarrosa</name>
    <dbReference type="NCBI Taxonomy" id="37682"/>
    <lineage>
        <taxon>Eukaryota</taxon>
        <taxon>Viridiplantae</taxon>
        <taxon>Streptophyta</taxon>
        <taxon>Embryophyta</taxon>
        <taxon>Tracheophyta</taxon>
        <taxon>Spermatophyta</taxon>
        <taxon>Magnoliopsida</taxon>
        <taxon>Liliopsida</taxon>
        <taxon>Poales</taxon>
        <taxon>Poaceae</taxon>
        <taxon>BOP clade</taxon>
        <taxon>Pooideae</taxon>
        <taxon>Triticodae</taxon>
        <taxon>Triticeae</taxon>
        <taxon>Triticinae</taxon>
        <taxon>Aegilops</taxon>
    </lineage>
</organism>
<reference evidence="5" key="1">
    <citation type="submission" date="2015-06" db="UniProtKB">
        <authorList>
            <consortium name="EnsemblPlants"/>
        </authorList>
    </citation>
    <scope>IDENTIFICATION</scope>
</reference>
<keyword evidence="4" id="KW-0408">Iron</keyword>
<keyword evidence="2" id="KW-0479">Metal-binding</keyword>
<name>M8BSF0_AEGTA</name>
<sequence>MASAARKILERAQQPTSTSTSFDMQEVLSRFVFDLSAKRLFGVDPGLLSLEMPPMDVGVAMDTVMEVGFFRHVIPASCWKAMRRLNIGPEKKLNAAHKVIREFFMEMIERKKINGAPVCNDGEQERVDILFSYINDPDYADNDLLGANLVSLMLARRLYPSAPIERKIVAADDIMPSGHKVHASDTILISLHSMGRMEDIWGKDCNDYNPQRWLSKDGSKLRYIPSHKFLSINSGPRMCPGNDIAVLQMKAFVALVVWNFDLEVVEGQSIQPKLSCTLQMKNGLMMVLKRAT</sequence>
<evidence type="ECO:0000256" key="4">
    <source>
        <dbReference type="ARBA" id="ARBA00023004"/>
    </source>
</evidence>
<dbReference type="GO" id="GO:0004497">
    <property type="term" value="F:monooxygenase activity"/>
    <property type="evidence" value="ECO:0007669"/>
    <property type="project" value="InterPro"/>
</dbReference>
<evidence type="ECO:0000313" key="5">
    <source>
        <dbReference type="EnsemblPlants" id="EMT24904"/>
    </source>
</evidence>
<dbReference type="Gene3D" id="1.10.630.10">
    <property type="entry name" value="Cytochrome P450"/>
    <property type="match status" value="2"/>
</dbReference>
<dbReference type="PANTHER" id="PTHR24296">
    <property type="entry name" value="CYTOCHROME P450"/>
    <property type="match status" value="1"/>
</dbReference>
<dbReference type="InterPro" id="IPR036396">
    <property type="entry name" value="Cyt_P450_sf"/>
</dbReference>
<protein>
    <submittedName>
        <fullName evidence="5">Cytochrome P450 86A2</fullName>
    </submittedName>
</protein>
<keyword evidence="3" id="KW-0560">Oxidoreductase</keyword>
<dbReference type="EnsemblPlants" id="EMT24904">
    <property type="protein sequence ID" value="EMT24904"/>
    <property type="gene ID" value="F775_17381"/>
</dbReference>
<dbReference type="GO" id="GO:0016705">
    <property type="term" value="F:oxidoreductase activity, acting on paired donors, with incorporation or reduction of molecular oxygen"/>
    <property type="evidence" value="ECO:0007669"/>
    <property type="project" value="InterPro"/>
</dbReference>
<evidence type="ECO:0000256" key="1">
    <source>
        <dbReference type="ARBA" id="ARBA00010617"/>
    </source>
</evidence>
<evidence type="ECO:0000256" key="2">
    <source>
        <dbReference type="ARBA" id="ARBA00022723"/>
    </source>
</evidence>